<dbReference type="Gene3D" id="3.50.50.60">
    <property type="entry name" value="FAD/NAD(P)-binding domain"/>
    <property type="match status" value="2"/>
</dbReference>
<dbReference type="Pfam" id="PF07992">
    <property type="entry name" value="Pyr_redox_2"/>
    <property type="match status" value="1"/>
</dbReference>
<dbReference type="GO" id="GO:0004791">
    <property type="term" value="F:thioredoxin-disulfide reductase (NADPH) activity"/>
    <property type="evidence" value="ECO:0007669"/>
    <property type="project" value="UniProtKB-EC"/>
</dbReference>
<dbReference type="EMBL" id="BMGB01000001">
    <property type="protein sequence ID" value="GGA94857.1"/>
    <property type="molecule type" value="Genomic_DNA"/>
</dbReference>
<dbReference type="Proteomes" id="UP000606922">
    <property type="component" value="Unassembled WGS sequence"/>
</dbReference>
<evidence type="ECO:0000256" key="2">
    <source>
        <dbReference type="ARBA" id="ARBA00023002"/>
    </source>
</evidence>
<proteinExistence type="predicted"/>
<organism evidence="5 6">
    <name type="scientific">Conyzicola nivalis</name>
    <dbReference type="NCBI Taxonomy" id="1477021"/>
    <lineage>
        <taxon>Bacteria</taxon>
        <taxon>Bacillati</taxon>
        <taxon>Actinomycetota</taxon>
        <taxon>Actinomycetes</taxon>
        <taxon>Micrococcales</taxon>
        <taxon>Microbacteriaceae</taxon>
        <taxon>Conyzicola</taxon>
    </lineage>
</organism>
<dbReference type="PANTHER" id="PTHR48105">
    <property type="entry name" value="THIOREDOXIN REDUCTASE 1-RELATED-RELATED"/>
    <property type="match status" value="1"/>
</dbReference>
<gene>
    <name evidence="5" type="primary">trxB</name>
    <name evidence="5" type="ORF">GCM10010979_06680</name>
</gene>
<dbReference type="PROSITE" id="PS50042">
    <property type="entry name" value="CNMP_BINDING_3"/>
    <property type="match status" value="1"/>
</dbReference>
<keyword evidence="6" id="KW-1185">Reference proteome</keyword>
<name>A0A916WF64_9MICO</name>
<accession>A0A916WF64</accession>
<dbReference type="InterPro" id="IPR014710">
    <property type="entry name" value="RmlC-like_jellyroll"/>
</dbReference>
<dbReference type="InterPro" id="IPR000595">
    <property type="entry name" value="cNMP-bd_dom"/>
</dbReference>
<evidence type="ECO:0000313" key="6">
    <source>
        <dbReference type="Proteomes" id="UP000606922"/>
    </source>
</evidence>
<keyword evidence="2" id="KW-0560">Oxidoreductase</keyword>
<evidence type="ECO:0000256" key="3">
    <source>
        <dbReference type="ARBA" id="ARBA00048132"/>
    </source>
</evidence>
<dbReference type="Pfam" id="PF00027">
    <property type="entry name" value="cNMP_binding"/>
    <property type="match status" value="1"/>
</dbReference>
<protein>
    <submittedName>
        <fullName evidence="5">Thioredoxin reductase</fullName>
    </submittedName>
</protein>
<dbReference type="CDD" id="cd00038">
    <property type="entry name" value="CAP_ED"/>
    <property type="match status" value="1"/>
</dbReference>
<reference evidence="5" key="2">
    <citation type="submission" date="2020-09" db="EMBL/GenBank/DDBJ databases">
        <authorList>
            <person name="Sun Q."/>
            <person name="Zhou Y."/>
        </authorList>
    </citation>
    <scope>NUCLEOTIDE SEQUENCE</scope>
    <source>
        <strain evidence="5">CGMCC 1.12813</strain>
    </source>
</reference>
<dbReference type="SUPFAM" id="SSF51905">
    <property type="entry name" value="FAD/NAD(P)-binding domain"/>
    <property type="match status" value="1"/>
</dbReference>
<dbReference type="PRINTS" id="PR00368">
    <property type="entry name" value="FADPNR"/>
</dbReference>
<dbReference type="SUPFAM" id="SSF51206">
    <property type="entry name" value="cAMP-binding domain-like"/>
    <property type="match status" value="1"/>
</dbReference>
<dbReference type="InterPro" id="IPR036188">
    <property type="entry name" value="FAD/NAD-bd_sf"/>
</dbReference>
<dbReference type="InterPro" id="IPR050097">
    <property type="entry name" value="Ferredoxin-NADP_redctase_2"/>
</dbReference>
<dbReference type="InterPro" id="IPR023753">
    <property type="entry name" value="FAD/NAD-binding_dom"/>
</dbReference>
<feature type="domain" description="Cyclic nucleotide-binding" evidence="4">
    <location>
        <begin position="20"/>
        <end position="138"/>
    </location>
</feature>
<dbReference type="AlphaFoldDB" id="A0A916WF64"/>
<reference evidence="5" key="1">
    <citation type="journal article" date="2014" name="Int. J. Syst. Evol. Microbiol.">
        <title>Complete genome sequence of Corynebacterium casei LMG S-19264T (=DSM 44701T), isolated from a smear-ripened cheese.</title>
        <authorList>
            <consortium name="US DOE Joint Genome Institute (JGI-PGF)"/>
            <person name="Walter F."/>
            <person name="Albersmeier A."/>
            <person name="Kalinowski J."/>
            <person name="Ruckert C."/>
        </authorList>
    </citation>
    <scope>NUCLEOTIDE SEQUENCE</scope>
    <source>
        <strain evidence="5">CGMCC 1.12813</strain>
    </source>
</reference>
<comment type="catalytic activity">
    <reaction evidence="3">
        <text>[thioredoxin]-dithiol + NADP(+) = [thioredoxin]-disulfide + NADPH + H(+)</text>
        <dbReference type="Rhea" id="RHEA:20345"/>
        <dbReference type="Rhea" id="RHEA-COMP:10698"/>
        <dbReference type="Rhea" id="RHEA-COMP:10700"/>
        <dbReference type="ChEBI" id="CHEBI:15378"/>
        <dbReference type="ChEBI" id="CHEBI:29950"/>
        <dbReference type="ChEBI" id="CHEBI:50058"/>
        <dbReference type="ChEBI" id="CHEBI:57783"/>
        <dbReference type="ChEBI" id="CHEBI:58349"/>
        <dbReference type="EC" id="1.8.1.9"/>
    </reaction>
</comment>
<dbReference type="RefSeq" id="WP_188509278.1">
    <property type="nucleotide sequence ID" value="NZ_BMGB01000001.1"/>
</dbReference>
<evidence type="ECO:0000313" key="5">
    <source>
        <dbReference type="EMBL" id="GGA94857.1"/>
    </source>
</evidence>
<dbReference type="InterPro" id="IPR018490">
    <property type="entry name" value="cNMP-bd_dom_sf"/>
</dbReference>
<comment type="caution">
    <text evidence="5">The sequence shown here is derived from an EMBL/GenBank/DDBJ whole genome shotgun (WGS) entry which is preliminary data.</text>
</comment>
<evidence type="ECO:0000256" key="1">
    <source>
        <dbReference type="ARBA" id="ARBA00022630"/>
    </source>
</evidence>
<dbReference type="Gene3D" id="2.60.120.10">
    <property type="entry name" value="Jelly Rolls"/>
    <property type="match status" value="1"/>
</dbReference>
<sequence length="557" mass="58188">MAVTNETGEAGGNVADDRVAYPPLSNEQIEALRAYGTEQVIHAGEVLYGVGDAAPDLILVDSGAIDIVASGPPEVRIARHTAGRFLGELSLLNEQVAFFSARVAVGGRIHRIPPANLRRLMTEDDELSAIILAAFQARRALVKSIASRTVEIVGNRSSAASLALRTYAQRLDIPHTWFEVDSVAGLAMMAEASILEEDLPVVLLPGSRIVRATPGQLSERLGLAYRKRDRSVDLAVVGAGPAGLAAAVYGASEGLSTVLLDAVSPGGQAAASARIENYLGFPNGLSGTELTNFATVQAMKFGAHLYAPCRIDSVDVSRPLPRVLIADGTEIEAGAVIVATGAKYRGLDLLNWNAFEGAGIYYGATVLEAASCEERPVVVVGGANSAGQAALFLASRGCDVSLIIRGADIGAGMSAYLADRLVADHRVRVLTSTDVTALHGTAGLQAITHTNSLTGASERHDCHALFCFIGATPATAWNTGLDLDKDGFIYTDTNVDARRFAASRRSQGRKPLPFESSVAGVFAAGDVRHGSMKRVAAAVGEGASAVSSVHRALASRL</sequence>
<dbReference type="SMART" id="SM00100">
    <property type="entry name" value="cNMP"/>
    <property type="match status" value="1"/>
</dbReference>
<evidence type="ECO:0000259" key="4">
    <source>
        <dbReference type="PROSITE" id="PS50042"/>
    </source>
</evidence>
<keyword evidence="1" id="KW-0285">Flavoprotein</keyword>
<dbReference type="PRINTS" id="PR00469">
    <property type="entry name" value="PNDRDTASEII"/>
</dbReference>